<dbReference type="InterPro" id="IPR031755">
    <property type="entry name" value="Inhibitor_I66"/>
</dbReference>
<evidence type="ECO:0000313" key="2">
    <source>
        <dbReference type="Proteomes" id="UP000807342"/>
    </source>
</evidence>
<dbReference type="Gene3D" id="2.80.10.50">
    <property type="match status" value="1"/>
</dbReference>
<dbReference type="GO" id="GO:0004867">
    <property type="term" value="F:serine-type endopeptidase inhibitor activity"/>
    <property type="evidence" value="ECO:0007669"/>
    <property type="project" value="InterPro"/>
</dbReference>
<sequence>MEISETVSYEITDYKGNKVGRLLNEGFALLPREVYAGTDDPNPIWKAEVLPKERYILSIRKAPTNITDKRLYALLERKEERAEWWLVPRFEMGEGLFQVKDSASRTVWTVPAGQHPVQIALQPSQAKKTEQLFKFTRVESSEV</sequence>
<comment type="caution">
    <text evidence="1">The sequence shown here is derived from an EMBL/GenBank/DDBJ whole genome shotgun (WGS) entry which is preliminary data.</text>
</comment>
<dbReference type="EMBL" id="MU151120">
    <property type="protein sequence ID" value="KAF9449783.1"/>
    <property type="molecule type" value="Genomic_DNA"/>
</dbReference>
<gene>
    <name evidence="1" type="ORF">P691DRAFT_758744</name>
</gene>
<proteinExistence type="predicted"/>
<keyword evidence="2" id="KW-1185">Reference proteome</keyword>
<name>A0A9P6C623_9AGAR</name>
<accession>A0A9P6C623</accession>
<dbReference type="AlphaFoldDB" id="A0A9P6C623"/>
<evidence type="ECO:0000313" key="1">
    <source>
        <dbReference type="EMBL" id="KAF9449783.1"/>
    </source>
</evidence>
<dbReference type="Proteomes" id="UP000807342">
    <property type="component" value="Unassembled WGS sequence"/>
</dbReference>
<organism evidence="1 2">
    <name type="scientific">Macrolepiota fuliginosa MF-IS2</name>
    <dbReference type="NCBI Taxonomy" id="1400762"/>
    <lineage>
        <taxon>Eukaryota</taxon>
        <taxon>Fungi</taxon>
        <taxon>Dikarya</taxon>
        <taxon>Basidiomycota</taxon>
        <taxon>Agaricomycotina</taxon>
        <taxon>Agaricomycetes</taxon>
        <taxon>Agaricomycetidae</taxon>
        <taxon>Agaricales</taxon>
        <taxon>Agaricineae</taxon>
        <taxon>Agaricaceae</taxon>
        <taxon>Macrolepiota</taxon>
    </lineage>
</organism>
<dbReference type="Pfam" id="PF16850">
    <property type="entry name" value="Inhibitor_I66"/>
    <property type="match status" value="1"/>
</dbReference>
<protein>
    <submittedName>
        <fullName evidence="1">Uncharacterized protein</fullName>
    </submittedName>
</protein>
<reference evidence="1" key="1">
    <citation type="submission" date="2020-11" db="EMBL/GenBank/DDBJ databases">
        <authorList>
            <consortium name="DOE Joint Genome Institute"/>
            <person name="Ahrendt S."/>
            <person name="Riley R."/>
            <person name="Andreopoulos W."/>
            <person name="Labutti K."/>
            <person name="Pangilinan J."/>
            <person name="Ruiz-Duenas F.J."/>
            <person name="Barrasa J.M."/>
            <person name="Sanchez-Garcia M."/>
            <person name="Camarero S."/>
            <person name="Miyauchi S."/>
            <person name="Serrano A."/>
            <person name="Linde D."/>
            <person name="Babiker R."/>
            <person name="Drula E."/>
            <person name="Ayuso-Fernandez I."/>
            <person name="Pacheco R."/>
            <person name="Padilla G."/>
            <person name="Ferreira P."/>
            <person name="Barriuso J."/>
            <person name="Kellner H."/>
            <person name="Castanera R."/>
            <person name="Alfaro M."/>
            <person name="Ramirez L."/>
            <person name="Pisabarro A.G."/>
            <person name="Kuo A."/>
            <person name="Tritt A."/>
            <person name="Lipzen A."/>
            <person name="He G."/>
            <person name="Yan M."/>
            <person name="Ng V."/>
            <person name="Cullen D."/>
            <person name="Martin F."/>
            <person name="Rosso M.-N."/>
            <person name="Henrissat B."/>
            <person name="Hibbett D."/>
            <person name="Martinez A.T."/>
            <person name="Grigoriev I.V."/>
        </authorList>
    </citation>
    <scope>NUCLEOTIDE SEQUENCE</scope>
    <source>
        <strain evidence="1">MF-IS2</strain>
    </source>
</reference>